<proteinExistence type="predicted"/>
<reference evidence="2 3" key="1">
    <citation type="submission" date="2020-08" db="EMBL/GenBank/DDBJ databases">
        <title>Genomic Encyclopedia of Type Strains, Phase III (KMG-III): the genomes of soil and plant-associated and newly described type strains.</title>
        <authorList>
            <person name="Whitman W."/>
        </authorList>
    </citation>
    <scope>NUCLEOTIDE SEQUENCE [LARGE SCALE GENOMIC DNA]</scope>
    <source>
        <strain evidence="2 3">CECT 7744</strain>
    </source>
</reference>
<dbReference type="AlphaFoldDB" id="A0A7W5HKH5"/>
<feature type="transmembrane region" description="Helical" evidence="1">
    <location>
        <begin position="38"/>
        <end position="54"/>
    </location>
</feature>
<dbReference type="RefSeq" id="WP_183382615.1">
    <property type="nucleotide sequence ID" value="NZ_JACHXR010000002.1"/>
</dbReference>
<feature type="transmembrane region" description="Helical" evidence="1">
    <location>
        <begin position="270"/>
        <end position="291"/>
    </location>
</feature>
<dbReference type="PIRSF" id="PIRSF038991">
    <property type="entry name" value="Protein_AbrB"/>
    <property type="match status" value="1"/>
</dbReference>
<protein>
    <recommendedName>
        <fullName evidence="4">Ammonia monooxygenase</fullName>
    </recommendedName>
</protein>
<comment type="caution">
    <text evidence="2">The sequence shown here is derived from an EMBL/GenBank/DDBJ whole genome shotgun (WGS) entry which is preliminary data.</text>
</comment>
<feature type="transmembrane region" description="Helical" evidence="1">
    <location>
        <begin position="147"/>
        <end position="167"/>
    </location>
</feature>
<keyword evidence="1" id="KW-1133">Transmembrane helix</keyword>
<organism evidence="2 3">
    <name type="scientific">Halomonas stenophila</name>
    <dbReference type="NCBI Taxonomy" id="795312"/>
    <lineage>
        <taxon>Bacteria</taxon>
        <taxon>Pseudomonadati</taxon>
        <taxon>Pseudomonadota</taxon>
        <taxon>Gammaproteobacteria</taxon>
        <taxon>Oceanospirillales</taxon>
        <taxon>Halomonadaceae</taxon>
        <taxon>Halomonas</taxon>
    </lineage>
</organism>
<keyword evidence="1" id="KW-0472">Membrane</keyword>
<dbReference type="EMBL" id="JACHXR010000002">
    <property type="protein sequence ID" value="MBB3230109.1"/>
    <property type="molecule type" value="Genomic_DNA"/>
</dbReference>
<keyword evidence="1" id="KW-0812">Transmembrane</keyword>
<dbReference type="PANTHER" id="PTHR38457:SF1">
    <property type="entry name" value="REGULATOR ABRB-RELATED"/>
    <property type="match status" value="1"/>
</dbReference>
<dbReference type="GO" id="GO:0016020">
    <property type="term" value="C:membrane"/>
    <property type="evidence" value="ECO:0007669"/>
    <property type="project" value="InterPro"/>
</dbReference>
<gene>
    <name evidence="2" type="ORF">FHR97_000943</name>
</gene>
<evidence type="ECO:0000313" key="3">
    <source>
        <dbReference type="Proteomes" id="UP000518892"/>
    </source>
</evidence>
<name>A0A7W5HKH5_9GAMM</name>
<feature type="transmembrane region" description="Helical" evidence="1">
    <location>
        <begin position="237"/>
        <end position="258"/>
    </location>
</feature>
<dbReference type="InterPro" id="IPR017516">
    <property type="entry name" value="AbrB_dup"/>
</dbReference>
<dbReference type="NCBIfam" id="TIGR03082">
    <property type="entry name" value="Gneg_AbrB_dup"/>
    <property type="match status" value="2"/>
</dbReference>
<evidence type="ECO:0000313" key="2">
    <source>
        <dbReference type="EMBL" id="MBB3230109.1"/>
    </source>
</evidence>
<dbReference type="Proteomes" id="UP000518892">
    <property type="component" value="Unassembled WGS sequence"/>
</dbReference>
<feature type="transmembrane region" description="Helical" evidence="1">
    <location>
        <begin position="213"/>
        <end position="231"/>
    </location>
</feature>
<dbReference type="GO" id="GO:0010468">
    <property type="term" value="P:regulation of gene expression"/>
    <property type="evidence" value="ECO:0007669"/>
    <property type="project" value="InterPro"/>
</dbReference>
<evidence type="ECO:0008006" key="4">
    <source>
        <dbReference type="Google" id="ProtNLM"/>
    </source>
</evidence>
<dbReference type="InterPro" id="IPR007820">
    <property type="entry name" value="AbrB_fam"/>
</dbReference>
<feature type="transmembrane region" description="Helical" evidence="1">
    <location>
        <begin position="89"/>
        <end position="110"/>
    </location>
</feature>
<sequence length="368" mass="37718">MNDTLTARLAALGRFLPTLALGLAGGGLAYWLDVPLPWLLGAMFATTLASLAGARLRSPGRGRKGVLVVIGVMLGAAFTPEMSGDLPLWGASLSVMLLATALMMAFSVWFSRRVAGHSLDTALYAGVPGGVSAVTGMALDSGADLRVVGMTHAVRILVLLVAIPPVLQWVGHVSLQPTGMDLAQWLWLPAPGDAAWLAGAGVLGAWLGHRLRLPNALLFGPALVSAALHLTGLTHAAIPPTLIALAQVIIGVSVGVRFTGTSLAKVGHTLVMAMLQAVCLLGIAILAAWGIHAATGVSLPAALLAYMPGGAPELSLVALSLGIDPAFVTSHHLLRITVLILLMPVLLGACRRLGARSGRGPSDGPDPC</sequence>
<keyword evidence="3" id="KW-1185">Reference proteome</keyword>
<evidence type="ECO:0000256" key="1">
    <source>
        <dbReference type="SAM" id="Phobius"/>
    </source>
</evidence>
<dbReference type="Pfam" id="PF05145">
    <property type="entry name" value="AbrB"/>
    <property type="match status" value="1"/>
</dbReference>
<feature type="transmembrane region" description="Helical" evidence="1">
    <location>
        <begin position="332"/>
        <end position="350"/>
    </location>
</feature>
<feature type="transmembrane region" description="Helical" evidence="1">
    <location>
        <begin position="66"/>
        <end position="83"/>
    </location>
</feature>
<feature type="transmembrane region" description="Helical" evidence="1">
    <location>
        <begin position="12"/>
        <end position="32"/>
    </location>
</feature>
<dbReference type="PANTHER" id="PTHR38457">
    <property type="entry name" value="REGULATOR ABRB-RELATED"/>
    <property type="match status" value="1"/>
</dbReference>
<feature type="transmembrane region" description="Helical" evidence="1">
    <location>
        <begin position="187"/>
        <end position="206"/>
    </location>
</feature>
<accession>A0A7W5HKH5</accession>